<sequence length="35" mass="3685">MCTGDRMGPVKSSISWTNDATGVSAQLSWTANSPQ</sequence>
<proteinExistence type="predicted"/>
<protein>
    <submittedName>
        <fullName evidence="1">Uncharacterized protein</fullName>
    </submittedName>
</protein>
<name>A0A0A9AH32_ARUDO</name>
<reference evidence="1" key="1">
    <citation type="submission" date="2014-09" db="EMBL/GenBank/DDBJ databases">
        <authorList>
            <person name="Magalhaes I.L.F."/>
            <person name="Oliveira U."/>
            <person name="Santos F.R."/>
            <person name="Vidigal T.H.D.A."/>
            <person name="Brescovit A.D."/>
            <person name="Santos A.J."/>
        </authorList>
    </citation>
    <scope>NUCLEOTIDE SEQUENCE</scope>
    <source>
        <tissue evidence="1">Shoot tissue taken approximately 20 cm above the soil surface</tissue>
    </source>
</reference>
<accession>A0A0A9AH32</accession>
<evidence type="ECO:0000313" key="1">
    <source>
        <dbReference type="EMBL" id="JAD46417.1"/>
    </source>
</evidence>
<reference evidence="1" key="2">
    <citation type="journal article" date="2015" name="Data Brief">
        <title>Shoot transcriptome of the giant reed, Arundo donax.</title>
        <authorList>
            <person name="Barrero R.A."/>
            <person name="Guerrero F.D."/>
            <person name="Moolhuijzen P."/>
            <person name="Goolsby J.A."/>
            <person name="Tidwell J."/>
            <person name="Bellgard S.E."/>
            <person name="Bellgard M.I."/>
        </authorList>
    </citation>
    <scope>NUCLEOTIDE SEQUENCE</scope>
    <source>
        <tissue evidence="1">Shoot tissue taken approximately 20 cm above the soil surface</tissue>
    </source>
</reference>
<dbReference type="AlphaFoldDB" id="A0A0A9AH32"/>
<dbReference type="EMBL" id="GBRH01251478">
    <property type="protein sequence ID" value="JAD46417.1"/>
    <property type="molecule type" value="Transcribed_RNA"/>
</dbReference>
<organism evidence="1">
    <name type="scientific">Arundo donax</name>
    <name type="common">Giant reed</name>
    <name type="synonym">Donax arundinaceus</name>
    <dbReference type="NCBI Taxonomy" id="35708"/>
    <lineage>
        <taxon>Eukaryota</taxon>
        <taxon>Viridiplantae</taxon>
        <taxon>Streptophyta</taxon>
        <taxon>Embryophyta</taxon>
        <taxon>Tracheophyta</taxon>
        <taxon>Spermatophyta</taxon>
        <taxon>Magnoliopsida</taxon>
        <taxon>Liliopsida</taxon>
        <taxon>Poales</taxon>
        <taxon>Poaceae</taxon>
        <taxon>PACMAD clade</taxon>
        <taxon>Arundinoideae</taxon>
        <taxon>Arundineae</taxon>
        <taxon>Arundo</taxon>
    </lineage>
</organism>